<dbReference type="Gene3D" id="3.40.720.10">
    <property type="entry name" value="Alkaline Phosphatase, subunit A"/>
    <property type="match status" value="1"/>
</dbReference>
<protein>
    <submittedName>
        <fullName evidence="3">Sulfatase</fullName>
    </submittedName>
</protein>
<evidence type="ECO:0000256" key="1">
    <source>
        <dbReference type="ARBA" id="ARBA00008779"/>
    </source>
</evidence>
<dbReference type="PANTHER" id="PTHR42693:SF33">
    <property type="entry name" value="ARYLSULFATASE"/>
    <property type="match status" value="1"/>
</dbReference>
<sequence>MTQPNIVFITAHDLGRHLGCYGVSTVATPALDELAATGVLFEQCFCSAPQCSPSRAALHTGRYPHSNGVMGLTHGNFRWRLHPDERHIAEILSENGYDTALIGVQHLTEQPEELGYHSVLPQMVAAEAGEAASDYIRKSASSKKPFYLEVGFFEPHRPFHYGGVGPEEAKGVFIPPYIPDSPEARSDFAMLQGAVQTMDKGIAVILDALRDTGLEGHTWVIFTTDHGIAMPRAKGTLYDPGLEAALIMRYPQAGLFGGRRIEALIGHVDVVPTMLEALGMDASDRLHGQSFWPALQGAPCRPATEIYAEKTYHNYYAPMRCIRTETHKLIVNMEVSVRVDVPGDIQQSPIYPLMLKQFLKVRDHIELYDLRNDPWETENLAGKEACLEVEKSLLSKLLHWMEDTDDPILKGPVPSPYYVESVRKLHEAR</sequence>
<reference evidence="4" key="1">
    <citation type="journal article" date="2019" name="Int. J. Syst. Evol. Microbiol.">
        <title>The Global Catalogue of Microorganisms (GCM) 10K type strain sequencing project: providing services to taxonomists for standard genome sequencing and annotation.</title>
        <authorList>
            <consortium name="The Broad Institute Genomics Platform"/>
            <consortium name="The Broad Institute Genome Sequencing Center for Infectious Disease"/>
            <person name="Wu L."/>
            <person name="Ma J."/>
        </authorList>
    </citation>
    <scope>NUCLEOTIDE SEQUENCE [LARGE SCALE GENOMIC DNA]</scope>
    <source>
        <strain evidence="4">CCUG 59129</strain>
    </source>
</reference>
<dbReference type="RefSeq" id="WP_377561654.1">
    <property type="nucleotide sequence ID" value="NZ_JBHTJZ010000004.1"/>
</dbReference>
<dbReference type="CDD" id="cd16027">
    <property type="entry name" value="SGSH"/>
    <property type="match status" value="1"/>
</dbReference>
<dbReference type="PANTHER" id="PTHR42693">
    <property type="entry name" value="ARYLSULFATASE FAMILY MEMBER"/>
    <property type="match status" value="1"/>
</dbReference>
<comment type="similarity">
    <text evidence="1">Belongs to the sulfatase family.</text>
</comment>
<feature type="domain" description="Sulfatase N-terminal" evidence="2">
    <location>
        <begin position="4"/>
        <end position="280"/>
    </location>
</feature>
<dbReference type="SUPFAM" id="SSF53649">
    <property type="entry name" value="Alkaline phosphatase-like"/>
    <property type="match status" value="1"/>
</dbReference>
<gene>
    <name evidence="3" type="ORF">ACFQ2I_01360</name>
</gene>
<comment type="caution">
    <text evidence="3">The sequence shown here is derived from an EMBL/GenBank/DDBJ whole genome shotgun (WGS) entry which is preliminary data.</text>
</comment>
<evidence type="ECO:0000313" key="4">
    <source>
        <dbReference type="Proteomes" id="UP001596989"/>
    </source>
</evidence>
<dbReference type="InterPro" id="IPR000917">
    <property type="entry name" value="Sulfatase_N"/>
</dbReference>
<name>A0ABW3HKJ4_9BACL</name>
<dbReference type="InterPro" id="IPR050738">
    <property type="entry name" value="Sulfatase"/>
</dbReference>
<keyword evidence="4" id="KW-1185">Reference proteome</keyword>
<evidence type="ECO:0000313" key="3">
    <source>
        <dbReference type="EMBL" id="MFD0958029.1"/>
    </source>
</evidence>
<accession>A0ABW3HKJ4</accession>
<dbReference type="Proteomes" id="UP001596989">
    <property type="component" value="Unassembled WGS sequence"/>
</dbReference>
<dbReference type="EMBL" id="JBHTJZ010000004">
    <property type="protein sequence ID" value="MFD0958029.1"/>
    <property type="molecule type" value="Genomic_DNA"/>
</dbReference>
<organism evidence="3 4">
    <name type="scientific">Paenibacillus chungangensis</name>
    <dbReference type="NCBI Taxonomy" id="696535"/>
    <lineage>
        <taxon>Bacteria</taxon>
        <taxon>Bacillati</taxon>
        <taxon>Bacillota</taxon>
        <taxon>Bacilli</taxon>
        <taxon>Bacillales</taxon>
        <taxon>Paenibacillaceae</taxon>
        <taxon>Paenibacillus</taxon>
    </lineage>
</organism>
<proteinExistence type="inferred from homology"/>
<dbReference type="InterPro" id="IPR017850">
    <property type="entry name" value="Alkaline_phosphatase_core_sf"/>
</dbReference>
<evidence type="ECO:0000259" key="2">
    <source>
        <dbReference type="Pfam" id="PF00884"/>
    </source>
</evidence>
<dbReference type="Pfam" id="PF00884">
    <property type="entry name" value="Sulfatase"/>
    <property type="match status" value="1"/>
</dbReference>